<keyword evidence="12" id="KW-1185">Reference proteome</keyword>
<keyword evidence="9" id="KW-0812">Transmembrane</keyword>
<feature type="transmembrane region" description="Helical" evidence="9">
    <location>
        <begin position="214"/>
        <end position="231"/>
    </location>
</feature>
<dbReference type="RefSeq" id="WP_344855388.1">
    <property type="nucleotide sequence ID" value="NZ_BAAAUT010000003.1"/>
</dbReference>
<dbReference type="PANTHER" id="PTHR24421">
    <property type="entry name" value="NITRATE/NITRITE SENSOR PROTEIN NARX-RELATED"/>
    <property type="match status" value="1"/>
</dbReference>
<keyword evidence="6" id="KW-0418">Kinase</keyword>
<evidence type="ECO:0000256" key="6">
    <source>
        <dbReference type="ARBA" id="ARBA00022777"/>
    </source>
</evidence>
<keyword evidence="9" id="KW-1133">Transmembrane helix</keyword>
<keyword evidence="8" id="KW-0902">Two-component regulatory system</keyword>
<name>A0ABP6MNH3_9ACTN</name>
<organism evidence="11 12">
    <name type="scientific">Planomonospora alba</name>
    <dbReference type="NCBI Taxonomy" id="161354"/>
    <lineage>
        <taxon>Bacteria</taxon>
        <taxon>Bacillati</taxon>
        <taxon>Actinomycetota</taxon>
        <taxon>Actinomycetes</taxon>
        <taxon>Streptosporangiales</taxon>
        <taxon>Streptosporangiaceae</taxon>
        <taxon>Planomonospora</taxon>
    </lineage>
</organism>
<feature type="domain" description="Signal transduction histidine kinase subgroup 3 dimerisation and phosphoacceptor" evidence="10">
    <location>
        <begin position="456"/>
        <end position="523"/>
    </location>
</feature>
<keyword evidence="7" id="KW-0067">ATP-binding</keyword>
<feature type="transmembrane region" description="Helical" evidence="9">
    <location>
        <begin position="135"/>
        <end position="160"/>
    </location>
</feature>
<evidence type="ECO:0000256" key="3">
    <source>
        <dbReference type="ARBA" id="ARBA00022553"/>
    </source>
</evidence>
<evidence type="ECO:0000256" key="9">
    <source>
        <dbReference type="SAM" id="Phobius"/>
    </source>
</evidence>
<evidence type="ECO:0000259" key="10">
    <source>
        <dbReference type="Pfam" id="PF07730"/>
    </source>
</evidence>
<keyword evidence="4" id="KW-0808">Transferase</keyword>
<keyword evidence="3" id="KW-0597">Phosphoprotein</keyword>
<dbReference type="InterPro" id="IPR011712">
    <property type="entry name" value="Sig_transdc_His_kin_sub3_dim/P"/>
</dbReference>
<protein>
    <recommendedName>
        <fullName evidence="2">histidine kinase</fullName>
        <ecNumber evidence="2">2.7.13.3</ecNumber>
    </recommendedName>
</protein>
<reference evidence="12" key="1">
    <citation type="journal article" date="2019" name="Int. J. Syst. Evol. Microbiol.">
        <title>The Global Catalogue of Microorganisms (GCM) 10K type strain sequencing project: providing services to taxonomists for standard genome sequencing and annotation.</title>
        <authorList>
            <consortium name="The Broad Institute Genomics Platform"/>
            <consortium name="The Broad Institute Genome Sequencing Center for Infectious Disease"/>
            <person name="Wu L."/>
            <person name="Ma J."/>
        </authorList>
    </citation>
    <scope>NUCLEOTIDE SEQUENCE [LARGE SCALE GENOMIC DNA]</scope>
    <source>
        <strain evidence="12">JCM 9373</strain>
    </source>
</reference>
<gene>
    <name evidence="11" type="ORF">GCM10010466_04880</name>
</gene>
<keyword evidence="9" id="KW-0472">Membrane</keyword>
<dbReference type="Gene3D" id="3.30.565.10">
    <property type="entry name" value="Histidine kinase-like ATPase, C-terminal domain"/>
    <property type="match status" value="1"/>
</dbReference>
<evidence type="ECO:0000313" key="11">
    <source>
        <dbReference type="EMBL" id="GAA3116893.1"/>
    </source>
</evidence>
<dbReference type="PANTHER" id="PTHR24421:SF10">
    <property type="entry name" value="NITRATE_NITRITE SENSOR PROTEIN NARQ"/>
    <property type="match status" value="1"/>
</dbReference>
<evidence type="ECO:0000256" key="2">
    <source>
        <dbReference type="ARBA" id="ARBA00012438"/>
    </source>
</evidence>
<dbReference type="Gene3D" id="1.20.5.1930">
    <property type="match status" value="1"/>
</dbReference>
<dbReference type="Pfam" id="PF07730">
    <property type="entry name" value="HisKA_3"/>
    <property type="match status" value="1"/>
</dbReference>
<feature type="transmembrane region" description="Helical" evidence="9">
    <location>
        <begin position="66"/>
        <end position="87"/>
    </location>
</feature>
<evidence type="ECO:0000256" key="1">
    <source>
        <dbReference type="ARBA" id="ARBA00000085"/>
    </source>
</evidence>
<feature type="transmembrane region" description="Helical" evidence="9">
    <location>
        <begin position="38"/>
        <end position="59"/>
    </location>
</feature>
<feature type="transmembrane region" description="Helical" evidence="9">
    <location>
        <begin position="237"/>
        <end position="258"/>
    </location>
</feature>
<keyword evidence="5" id="KW-0547">Nucleotide-binding</keyword>
<dbReference type="InterPro" id="IPR050482">
    <property type="entry name" value="Sensor_HK_TwoCompSys"/>
</dbReference>
<feature type="transmembrane region" description="Helical" evidence="9">
    <location>
        <begin position="99"/>
        <end position="123"/>
    </location>
</feature>
<proteinExistence type="predicted"/>
<comment type="caution">
    <text evidence="11">The sequence shown here is derived from an EMBL/GenBank/DDBJ whole genome shotgun (WGS) entry which is preliminary data.</text>
</comment>
<accession>A0ABP6MNH3</accession>
<feature type="transmembrane region" description="Helical" evidence="9">
    <location>
        <begin position="180"/>
        <end position="202"/>
    </location>
</feature>
<sequence>MRRSAVVLAAAAAAVAVAMVVAGAAARFALPGGGPRPAVLTGDDVVGIAYPVLGALLVLRRPRLRVAWLMIAGGFATAVLSPSQAVFEWLRHGGEQAATYWPLAVNAGVGALAVVLVDQLLPLLYPDGRPPSRRWLPVTAAVPALTLLQAAAFVCRPVPADSPRGPNPLAAAWAGPVNDWFAALPVNTYHVAEAVCLLSLLFRFASAGAVRRRQIGWLLYAVAANLAVESWDPYSTAAMVTTAAIPAAVVVAVTRHHLYAIDTLVGRTVIAAALLGALGAAYLGAAALAGLLVSGRHQFAGMAGALLAGAFFRPLQRALRRLLDRAFYGPGGDPELLAVRLREAVAHAEPAGALAVAAEAVRAGMSAAGAAVEVDGVRTCAGELPEVAREVPLVWHGVRVGRLLVGPAGARRLPDSYQERVLAALVPYVADAAHAAWLSGALTRSRERVLAAREEERRRLYRDVHDGLGRSIHVMATSINAARLSVRTSPEEVELTLRRLRAGMDEASARIRELVYGLRPPVLDDLGLEGAVRALADGEAAVAVTGDLAGLPGAVEAAAYRIVRQALVEARGRAGAADVRVGLDGGGRLRVTVAVGGRGLPGGAVPDMMREYAAEAGGTCAVRAESGGGTVIEAVFPAFPAFPEPSASPAIPASPA</sequence>
<comment type="catalytic activity">
    <reaction evidence="1">
        <text>ATP + protein L-histidine = ADP + protein N-phospho-L-histidine.</text>
        <dbReference type="EC" id="2.7.13.3"/>
    </reaction>
</comment>
<evidence type="ECO:0000256" key="5">
    <source>
        <dbReference type="ARBA" id="ARBA00022741"/>
    </source>
</evidence>
<dbReference type="EMBL" id="BAAAUT010000003">
    <property type="protein sequence ID" value="GAA3116893.1"/>
    <property type="molecule type" value="Genomic_DNA"/>
</dbReference>
<dbReference type="InterPro" id="IPR036890">
    <property type="entry name" value="HATPase_C_sf"/>
</dbReference>
<evidence type="ECO:0000256" key="7">
    <source>
        <dbReference type="ARBA" id="ARBA00022840"/>
    </source>
</evidence>
<evidence type="ECO:0000313" key="12">
    <source>
        <dbReference type="Proteomes" id="UP001500320"/>
    </source>
</evidence>
<evidence type="ECO:0000256" key="4">
    <source>
        <dbReference type="ARBA" id="ARBA00022679"/>
    </source>
</evidence>
<feature type="transmembrane region" description="Helical" evidence="9">
    <location>
        <begin position="270"/>
        <end position="293"/>
    </location>
</feature>
<dbReference type="Proteomes" id="UP001500320">
    <property type="component" value="Unassembled WGS sequence"/>
</dbReference>
<dbReference type="EC" id="2.7.13.3" evidence="2"/>
<evidence type="ECO:0000256" key="8">
    <source>
        <dbReference type="ARBA" id="ARBA00023012"/>
    </source>
</evidence>